<dbReference type="InterPro" id="IPR018097">
    <property type="entry name" value="EGF_Ca-bd_CS"/>
</dbReference>
<keyword evidence="3" id="KW-1003">Cell membrane</keyword>
<dbReference type="InterPro" id="IPR001245">
    <property type="entry name" value="Ser-Thr/Tyr_kinase_cat_dom"/>
</dbReference>
<dbReference type="InterPro" id="IPR045274">
    <property type="entry name" value="WAK-like"/>
</dbReference>
<dbReference type="SUPFAM" id="SSF56112">
    <property type="entry name" value="Protein kinase-like (PK-like)"/>
    <property type="match status" value="1"/>
</dbReference>
<evidence type="ECO:0000256" key="7">
    <source>
        <dbReference type="ARBA" id="ARBA00022692"/>
    </source>
</evidence>
<evidence type="ECO:0000256" key="1">
    <source>
        <dbReference type="ARBA" id="ARBA00004162"/>
    </source>
</evidence>
<dbReference type="SUPFAM" id="SSF57196">
    <property type="entry name" value="EGF/Laminin"/>
    <property type="match status" value="1"/>
</dbReference>
<evidence type="ECO:0000256" key="11">
    <source>
        <dbReference type="ARBA" id="ARBA00022840"/>
    </source>
</evidence>
<evidence type="ECO:0000256" key="8">
    <source>
        <dbReference type="ARBA" id="ARBA00022729"/>
    </source>
</evidence>
<dbReference type="SMART" id="SM00179">
    <property type="entry name" value="EGF_CA"/>
    <property type="match status" value="1"/>
</dbReference>
<dbReference type="STRING" id="4555.A0A368QKT1"/>
<dbReference type="GO" id="GO:0007166">
    <property type="term" value="P:cell surface receptor signaling pathway"/>
    <property type="evidence" value="ECO:0007669"/>
    <property type="project" value="InterPro"/>
</dbReference>
<dbReference type="InterPro" id="IPR001881">
    <property type="entry name" value="EGF-like_Ca-bd_dom"/>
</dbReference>
<dbReference type="PROSITE" id="PS00107">
    <property type="entry name" value="PROTEIN_KINASE_ATP"/>
    <property type="match status" value="1"/>
</dbReference>
<evidence type="ECO:0000256" key="2">
    <source>
        <dbReference type="ARBA" id="ARBA00004479"/>
    </source>
</evidence>
<keyword evidence="11 16" id="KW-0067">ATP-binding</keyword>
<dbReference type="Pfam" id="PF07645">
    <property type="entry name" value="EGF_CA"/>
    <property type="match status" value="1"/>
</dbReference>
<keyword evidence="5" id="KW-0245">EGF-like domain</keyword>
<evidence type="ECO:0000256" key="12">
    <source>
        <dbReference type="ARBA" id="ARBA00022989"/>
    </source>
</evidence>
<evidence type="ECO:0000313" key="20">
    <source>
        <dbReference type="EMBL" id="RCV18424.1"/>
    </source>
</evidence>
<dbReference type="SMART" id="SM00220">
    <property type="entry name" value="S_TKc"/>
    <property type="match status" value="1"/>
</dbReference>
<comment type="subcellular location">
    <subcellularLocation>
        <location evidence="1">Cell membrane</location>
        <topology evidence="1">Single-pass membrane protein</topology>
    </subcellularLocation>
    <subcellularLocation>
        <location evidence="2">Membrane</location>
        <topology evidence="2">Single-pass type I membrane protein</topology>
    </subcellularLocation>
</comment>
<dbReference type="Gene3D" id="3.30.200.20">
    <property type="entry name" value="Phosphorylase Kinase, domain 1"/>
    <property type="match status" value="1"/>
</dbReference>
<evidence type="ECO:0000256" key="4">
    <source>
        <dbReference type="ARBA" id="ARBA00022527"/>
    </source>
</evidence>
<dbReference type="InterPro" id="IPR049883">
    <property type="entry name" value="NOTCH1_EGF-like"/>
</dbReference>
<dbReference type="OrthoDB" id="629019at2759"/>
<feature type="transmembrane region" description="Helical" evidence="17">
    <location>
        <begin position="347"/>
        <end position="367"/>
    </location>
</feature>
<dbReference type="InterPro" id="IPR017441">
    <property type="entry name" value="Protein_kinase_ATP_BS"/>
</dbReference>
<feature type="domain" description="Protein kinase" evidence="19">
    <location>
        <begin position="404"/>
        <end position="672"/>
    </location>
</feature>
<evidence type="ECO:0000256" key="15">
    <source>
        <dbReference type="ARBA" id="ARBA00023180"/>
    </source>
</evidence>
<organism evidence="20">
    <name type="scientific">Setaria italica</name>
    <name type="common">Foxtail millet</name>
    <name type="synonym">Panicum italicum</name>
    <dbReference type="NCBI Taxonomy" id="4555"/>
    <lineage>
        <taxon>Eukaryota</taxon>
        <taxon>Viridiplantae</taxon>
        <taxon>Streptophyta</taxon>
        <taxon>Embryophyta</taxon>
        <taxon>Tracheophyta</taxon>
        <taxon>Spermatophyta</taxon>
        <taxon>Magnoliopsida</taxon>
        <taxon>Liliopsida</taxon>
        <taxon>Poales</taxon>
        <taxon>Poaceae</taxon>
        <taxon>PACMAD clade</taxon>
        <taxon>Panicoideae</taxon>
        <taxon>Panicodae</taxon>
        <taxon>Paniceae</taxon>
        <taxon>Cenchrinae</taxon>
        <taxon>Setaria</taxon>
    </lineage>
</organism>
<keyword evidence="12 17" id="KW-1133">Transmembrane helix</keyword>
<dbReference type="InterPro" id="IPR000719">
    <property type="entry name" value="Prot_kinase_dom"/>
</dbReference>
<keyword evidence="9 16" id="KW-0547">Nucleotide-binding</keyword>
<evidence type="ECO:0000256" key="14">
    <source>
        <dbReference type="ARBA" id="ARBA00023157"/>
    </source>
</evidence>
<dbReference type="GO" id="GO:0005886">
    <property type="term" value="C:plasma membrane"/>
    <property type="evidence" value="ECO:0007669"/>
    <property type="project" value="UniProtKB-SubCell"/>
</dbReference>
<dbReference type="GO" id="GO:0004674">
    <property type="term" value="F:protein serine/threonine kinase activity"/>
    <property type="evidence" value="ECO:0007669"/>
    <property type="project" value="UniProtKB-KW"/>
</dbReference>
<gene>
    <name evidence="20" type="ORF">SETIT_3G300100v2</name>
</gene>
<keyword evidence="4" id="KW-0723">Serine/threonine-protein kinase</keyword>
<keyword evidence="7 17" id="KW-0812">Transmembrane</keyword>
<dbReference type="PROSITE" id="PS00108">
    <property type="entry name" value="PROTEIN_KINASE_ST"/>
    <property type="match status" value="1"/>
</dbReference>
<dbReference type="Pfam" id="PF13947">
    <property type="entry name" value="GUB_WAK_bind"/>
    <property type="match status" value="1"/>
</dbReference>
<dbReference type="GO" id="GO:0005524">
    <property type="term" value="F:ATP binding"/>
    <property type="evidence" value="ECO:0007669"/>
    <property type="project" value="UniProtKB-UniRule"/>
</dbReference>
<protein>
    <recommendedName>
        <fullName evidence="19">Protein kinase domain-containing protein</fullName>
    </recommendedName>
</protein>
<evidence type="ECO:0000256" key="6">
    <source>
        <dbReference type="ARBA" id="ARBA00022679"/>
    </source>
</evidence>
<dbReference type="FunFam" id="1.10.510.10:FF:000468">
    <property type="entry name" value="PTI1-like tyrosine-protein kinase 3"/>
    <property type="match status" value="1"/>
</dbReference>
<dbReference type="PANTHER" id="PTHR27005:SF177">
    <property type="entry name" value="PROTEIN KINASE DOMAIN-CONTAINING PROTEIN"/>
    <property type="match status" value="1"/>
</dbReference>
<dbReference type="KEGG" id="sita:101770140"/>
<feature type="chain" id="PRO_5016687243" description="Protein kinase domain-containing protein" evidence="18">
    <location>
        <begin position="28"/>
        <end position="674"/>
    </location>
</feature>
<dbReference type="GO" id="GO:0005509">
    <property type="term" value="F:calcium ion binding"/>
    <property type="evidence" value="ECO:0007669"/>
    <property type="project" value="InterPro"/>
</dbReference>
<evidence type="ECO:0000256" key="5">
    <source>
        <dbReference type="ARBA" id="ARBA00022536"/>
    </source>
</evidence>
<evidence type="ECO:0000259" key="19">
    <source>
        <dbReference type="PROSITE" id="PS50011"/>
    </source>
</evidence>
<dbReference type="InterPro" id="IPR025287">
    <property type="entry name" value="WAK_GUB"/>
</dbReference>
<evidence type="ECO:0000256" key="16">
    <source>
        <dbReference type="PROSITE-ProRule" id="PRU10141"/>
    </source>
</evidence>
<evidence type="ECO:0000256" key="18">
    <source>
        <dbReference type="SAM" id="SignalP"/>
    </source>
</evidence>
<dbReference type="PROSITE" id="PS01187">
    <property type="entry name" value="EGF_CA"/>
    <property type="match status" value="1"/>
</dbReference>
<keyword evidence="10" id="KW-0418">Kinase</keyword>
<dbReference type="PROSITE" id="PS50011">
    <property type="entry name" value="PROTEIN_KINASE_DOM"/>
    <property type="match status" value="1"/>
</dbReference>
<keyword evidence="8 18" id="KW-0732">Signal</keyword>
<proteinExistence type="predicted"/>
<dbReference type="PANTHER" id="PTHR27005">
    <property type="entry name" value="WALL-ASSOCIATED RECEPTOR KINASE-LIKE 21"/>
    <property type="match status" value="1"/>
</dbReference>
<evidence type="ECO:0000256" key="3">
    <source>
        <dbReference type="ARBA" id="ARBA00022475"/>
    </source>
</evidence>
<accession>A0A368QKT1</accession>
<evidence type="ECO:0000256" key="17">
    <source>
        <dbReference type="SAM" id="Phobius"/>
    </source>
</evidence>
<dbReference type="AlphaFoldDB" id="A0A368QKT1"/>
<dbReference type="Pfam" id="PF07714">
    <property type="entry name" value="PK_Tyr_Ser-Thr"/>
    <property type="match status" value="1"/>
</dbReference>
<sequence>MPTMLILLPYLLLMALIAFSATPEAESTSGCPDSCGGIAIQYPFGIGTGCFRKGFEIICNQSMNKPVLAGTTKPVPVNYLSIGTAEARAMLPVAWQCFNSSDTVYAWSDGDVKFNDEEVYRISDTNNQLVVIGCNTMGYTQSQQSEGNDYDYGYYTGCMCYCNNSRSPMDGACAGVGCCRLDIPPGLTDNRMSFNQYTRKGRLVYSPCDYAFLVDRHNYTFHTADLKMNINTMKPVWLDWAIRDNLTCNEAKKDAESYACVSPNSECRDSSNGIGYVCNCSMGYEGNPYIANGCTDINECERHLEYPCRGVCRNTLGSYECKCRSGSHSADPFSDPCNPNFPLAAKIAIGAIGGFFIVAVAVFVSLLSKEKRKMKDYFRKNGGPTIEEVQKIKLFRKKELEHILNRSNCIGQGGFGEVYKGYIRDETQPVAVKKPKIDVKLAGQFANEVIIQSRVLHKNIVKLIGCCLEVDVPILVYEYVPNGSLDRILHDSNRLPLNLDLRLQIAAQSAKGLAYMHSEITTPILHGDVKPANILLDEDFVPKISDFGTSRMITVDENYASTIIGNWGYMDPEYVLTGLYTSKSDVYSFGVVLLELITRKKALDPDNNIILGNSLDTYTKKKRVIELVDPEIAAIGNTGIFHSLAEIIVQCLSSDVDQRPEMADVAERLQYLLK</sequence>
<feature type="binding site" evidence="16">
    <location>
        <position position="434"/>
    </location>
    <ligand>
        <name>ATP</name>
        <dbReference type="ChEBI" id="CHEBI:30616"/>
    </ligand>
</feature>
<dbReference type="InterPro" id="IPR011009">
    <property type="entry name" value="Kinase-like_dom_sf"/>
</dbReference>
<evidence type="ECO:0000256" key="13">
    <source>
        <dbReference type="ARBA" id="ARBA00023136"/>
    </source>
</evidence>
<dbReference type="GO" id="GO:0030247">
    <property type="term" value="F:polysaccharide binding"/>
    <property type="evidence" value="ECO:0007669"/>
    <property type="project" value="InterPro"/>
</dbReference>
<name>A0A368QKT1_SETIT</name>
<dbReference type="Gene3D" id="1.10.510.10">
    <property type="entry name" value="Transferase(Phosphotransferase) domain 1"/>
    <property type="match status" value="1"/>
</dbReference>
<evidence type="ECO:0000256" key="10">
    <source>
        <dbReference type="ARBA" id="ARBA00022777"/>
    </source>
</evidence>
<keyword evidence="13 17" id="KW-0472">Membrane</keyword>
<dbReference type="EMBL" id="CM003530">
    <property type="protein sequence ID" value="RCV18424.1"/>
    <property type="molecule type" value="Genomic_DNA"/>
</dbReference>
<reference evidence="20" key="1">
    <citation type="journal article" date="2012" name="Nat. Biotechnol.">
        <title>Reference genome sequence of the model plant Setaria.</title>
        <authorList>
            <person name="Bennetzen J.L."/>
            <person name="Schmutz J."/>
            <person name="Wang H."/>
            <person name="Percifield R."/>
            <person name="Hawkins J."/>
            <person name="Pontaroli A.C."/>
            <person name="Estep M."/>
            <person name="Feng L."/>
            <person name="Vaughn J.N."/>
            <person name="Grimwood J."/>
            <person name="Jenkins J."/>
            <person name="Barry K."/>
            <person name="Lindquist E."/>
            <person name="Hellsten U."/>
            <person name="Deshpande S."/>
            <person name="Wang X."/>
            <person name="Wu X."/>
            <person name="Mitros T."/>
            <person name="Triplett J."/>
            <person name="Yang X."/>
            <person name="Ye C.Y."/>
            <person name="Mauro-Herrera M."/>
            <person name="Wang L."/>
            <person name="Li P."/>
            <person name="Sharma M."/>
            <person name="Sharma R."/>
            <person name="Ronald P.C."/>
            <person name="Panaud O."/>
            <person name="Kellogg E.A."/>
            <person name="Brutnell T.P."/>
            <person name="Doust A.N."/>
            <person name="Tuskan G.A."/>
            <person name="Rokhsar D."/>
            <person name="Devos K.M."/>
        </authorList>
    </citation>
    <scope>NUCLEOTIDE SEQUENCE [LARGE SCALE GENOMIC DNA]</scope>
    <source>
        <strain evidence="20">Yugu1</strain>
    </source>
</reference>
<evidence type="ECO:0000256" key="9">
    <source>
        <dbReference type="ARBA" id="ARBA00022741"/>
    </source>
</evidence>
<dbReference type="Gene3D" id="2.10.25.10">
    <property type="entry name" value="Laminin"/>
    <property type="match status" value="1"/>
</dbReference>
<feature type="signal peptide" evidence="18">
    <location>
        <begin position="1"/>
        <end position="27"/>
    </location>
</feature>
<reference evidence="20" key="2">
    <citation type="submission" date="2015-07" db="EMBL/GenBank/DDBJ databases">
        <authorList>
            <person name="Noorani M."/>
        </authorList>
    </citation>
    <scope>NUCLEOTIDE SEQUENCE</scope>
    <source>
        <strain evidence="20">Yugu1</strain>
    </source>
</reference>
<keyword evidence="6" id="KW-0808">Transferase</keyword>
<dbReference type="CDD" id="cd00054">
    <property type="entry name" value="EGF_CA"/>
    <property type="match status" value="1"/>
</dbReference>
<keyword evidence="15" id="KW-0325">Glycoprotein</keyword>
<keyword evidence="14" id="KW-1015">Disulfide bond</keyword>
<dbReference type="InterPro" id="IPR008271">
    <property type="entry name" value="Ser/Thr_kinase_AS"/>
</dbReference>